<dbReference type="EMBL" id="CM010717">
    <property type="protein sequence ID" value="RZC56928.1"/>
    <property type="molecule type" value="Genomic_DNA"/>
</dbReference>
<evidence type="ECO:0000259" key="6">
    <source>
        <dbReference type="PROSITE" id="PS50888"/>
    </source>
</evidence>
<reference evidence="7 8" key="1">
    <citation type="journal article" date="2018" name="Science">
        <title>The opium poppy genome and morphinan production.</title>
        <authorList>
            <person name="Guo L."/>
            <person name="Winzer T."/>
            <person name="Yang X."/>
            <person name="Li Y."/>
            <person name="Ning Z."/>
            <person name="He Z."/>
            <person name="Teodor R."/>
            <person name="Lu Y."/>
            <person name="Bowser T.A."/>
            <person name="Graham I.A."/>
            <person name="Ye K."/>
        </authorList>
    </citation>
    <scope>NUCLEOTIDE SEQUENCE [LARGE SCALE GENOMIC DNA]</scope>
    <source>
        <strain evidence="8">cv. HN1</strain>
        <tissue evidence="7">Leaves</tissue>
    </source>
</reference>
<dbReference type="Gene3D" id="4.10.280.10">
    <property type="entry name" value="Helix-loop-helix DNA-binding domain"/>
    <property type="match status" value="1"/>
</dbReference>
<keyword evidence="3" id="KW-0804">Transcription</keyword>
<dbReference type="Gramene" id="RZC56928">
    <property type="protein sequence ID" value="RZC56928"/>
    <property type="gene ID" value="C5167_015787"/>
</dbReference>
<feature type="compositionally biased region" description="Polar residues" evidence="5">
    <location>
        <begin position="77"/>
        <end position="87"/>
    </location>
</feature>
<dbReference type="GO" id="GO:0003700">
    <property type="term" value="F:DNA-binding transcription factor activity"/>
    <property type="evidence" value="ECO:0007669"/>
    <property type="project" value="TreeGrafter"/>
</dbReference>
<dbReference type="OrthoDB" id="1922698at2759"/>
<keyword evidence="4" id="KW-0539">Nucleus</keyword>
<sequence length="365" mass="41430">MAAFTFQPHFHLDSLFMSNNNYIINPIYFPSMQDSSLQIFDNNVQQKIEPGMSDKTTTDNTPTSSIVVDLEGGDDQVINSQEKTNPSMEEKKRKNGSCLDSDIKQSKDVKQRSKPKRQKKCEVEVKEEKKIKDDKKTKKKKDGDHNQTDYVHVRARRGQASDSHSLAERVRREKISERLKMLQSLVPGCDKVNSKAHMLDEIINYVQSLQVQVEMLSMKLACMNPTLYDFGMDVDGFFCHELQKPITSTLAAAASSPSPLPLTTAHQESMAPAPTTTTTAPTEIANVVTPTFSSTSNDTTLHENSVSFSTIQQQEVQQQQKLNDFSQVLLQQQEVPNNEDLLCYMDYYHHHLHRQEGATSLFFYE</sequence>
<accession>A0A4Y7JAW1</accession>
<proteinExistence type="predicted"/>
<keyword evidence="2" id="KW-0805">Transcription regulation</keyword>
<name>A0A4Y7JAW1_PAPSO</name>
<dbReference type="AlphaFoldDB" id="A0A4Y7JAW1"/>
<dbReference type="PANTHER" id="PTHR12565:SF431">
    <property type="entry name" value="TRANSCRIPTION FACTOR BHLH137"/>
    <property type="match status" value="1"/>
</dbReference>
<dbReference type="GO" id="GO:0046983">
    <property type="term" value="F:protein dimerization activity"/>
    <property type="evidence" value="ECO:0007669"/>
    <property type="project" value="InterPro"/>
</dbReference>
<organism evidence="7 8">
    <name type="scientific">Papaver somniferum</name>
    <name type="common">Opium poppy</name>
    <dbReference type="NCBI Taxonomy" id="3469"/>
    <lineage>
        <taxon>Eukaryota</taxon>
        <taxon>Viridiplantae</taxon>
        <taxon>Streptophyta</taxon>
        <taxon>Embryophyta</taxon>
        <taxon>Tracheophyta</taxon>
        <taxon>Spermatophyta</taxon>
        <taxon>Magnoliopsida</taxon>
        <taxon>Ranunculales</taxon>
        <taxon>Papaveraceae</taxon>
        <taxon>Papaveroideae</taxon>
        <taxon>Papaver</taxon>
    </lineage>
</organism>
<dbReference type="FunFam" id="4.10.280.10:FF:000002">
    <property type="entry name" value="Basic helix-loop-helix transcription factor"/>
    <property type="match status" value="1"/>
</dbReference>
<evidence type="ECO:0000313" key="8">
    <source>
        <dbReference type="Proteomes" id="UP000316621"/>
    </source>
</evidence>
<dbReference type="GO" id="GO:0005634">
    <property type="term" value="C:nucleus"/>
    <property type="evidence" value="ECO:0007669"/>
    <property type="project" value="UniProtKB-SubCell"/>
</dbReference>
<feature type="compositionally biased region" description="Basic and acidic residues" evidence="5">
    <location>
        <begin position="101"/>
        <end position="111"/>
    </location>
</feature>
<dbReference type="STRING" id="3469.A0A4Y7JAW1"/>
<dbReference type="SMART" id="SM00353">
    <property type="entry name" value="HLH"/>
    <property type="match status" value="1"/>
</dbReference>
<dbReference type="InterPro" id="IPR036638">
    <property type="entry name" value="HLH_DNA-bd_sf"/>
</dbReference>
<dbReference type="SUPFAM" id="SSF47459">
    <property type="entry name" value="HLH, helix-loop-helix DNA-binding domain"/>
    <property type="match status" value="1"/>
</dbReference>
<dbReference type="Proteomes" id="UP000316621">
    <property type="component" value="Chromosome 3"/>
</dbReference>
<feature type="region of interest" description="Disordered" evidence="5">
    <location>
        <begin position="72"/>
        <end position="168"/>
    </location>
</feature>
<dbReference type="PROSITE" id="PS50888">
    <property type="entry name" value="BHLH"/>
    <property type="match status" value="1"/>
</dbReference>
<comment type="subcellular location">
    <subcellularLocation>
        <location evidence="1">Nucleus</location>
    </subcellularLocation>
</comment>
<dbReference type="CDD" id="cd18919">
    <property type="entry name" value="bHLH_AtBPE_like"/>
    <property type="match status" value="1"/>
</dbReference>
<gene>
    <name evidence="7" type="ORF">C5167_015787</name>
</gene>
<evidence type="ECO:0000256" key="3">
    <source>
        <dbReference type="ARBA" id="ARBA00023163"/>
    </source>
</evidence>
<protein>
    <recommendedName>
        <fullName evidence="6">BHLH domain-containing protein</fullName>
    </recommendedName>
</protein>
<evidence type="ECO:0000256" key="4">
    <source>
        <dbReference type="ARBA" id="ARBA00023242"/>
    </source>
</evidence>
<dbReference type="PANTHER" id="PTHR12565">
    <property type="entry name" value="STEROL REGULATORY ELEMENT-BINDING PROTEIN"/>
    <property type="match status" value="1"/>
</dbReference>
<feature type="domain" description="BHLH" evidence="6">
    <location>
        <begin position="159"/>
        <end position="209"/>
    </location>
</feature>
<dbReference type="InterPro" id="IPR024097">
    <property type="entry name" value="bHLH_ZIP_TF"/>
</dbReference>
<evidence type="ECO:0000256" key="1">
    <source>
        <dbReference type="ARBA" id="ARBA00004123"/>
    </source>
</evidence>
<evidence type="ECO:0000313" key="7">
    <source>
        <dbReference type="EMBL" id="RZC56928.1"/>
    </source>
</evidence>
<dbReference type="InterPro" id="IPR011598">
    <property type="entry name" value="bHLH_dom"/>
</dbReference>
<feature type="compositionally biased region" description="Basic and acidic residues" evidence="5">
    <location>
        <begin position="120"/>
        <end position="147"/>
    </location>
</feature>
<dbReference type="Pfam" id="PF00010">
    <property type="entry name" value="HLH"/>
    <property type="match status" value="1"/>
</dbReference>
<evidence type="ECO:0000256" key="5">
    <source>
        <dbReference type="SAM" id="MobiDB-lite"/>
    </source>
</evidence>
<evidence type="ECO:0000256" key="2">
    <source>
        <dbReference type="ARBA" id="ARBA00023015"/>
    </source>
</evidence>
<keyword evidence="8" id="KW-1185">Reference proteome</keyword>